<geneLocation type="chloroplast" evidence="1"/>
<dbReference type="AlphaFoldDB" id="A0A650DRC5"/>
<proteinExistence type="predicted"/>
<dbReference type="EMBL" id="MN105615">
    <property type="protein sequence ID" value="QGT35005.1"/>
    <property type="molecule type" value="Genomic_DNA"/>
</dbReference>
<keyword evidence="1" id="KW-0150">Chloroplast</keyword>
<name>A0A650DRC5_9APIA</name>
<evidence type="ECO:0000313" key="1">
    <source>
        <dbReference type="EMBL" id="QGT35005.1"/>
    </source>
</evidence>
<organism evidence="1">
    <name type="scientific">Torilis scabra</name>
    <dbReference type="NCBI Taxonomy" id="79188"/>
    <lineage>
        <taxon>Eukaryota</taxon>
        <taxon>Viridiplantae</taxon>
        <taxon>Streptophyta</taxon>
        <taxon>Embryophyta</taxon>
        <taxon>Tracheophyta</taxon>
        <taxon>Spermatophyta</taxon>
        <taxon>Magnoliopsida</taxon>
        <taxon>eudicotyledons</taxon>
        <taxon>Gunneridae</taxon>
        <taxon>Pentapetalae</taxon>
        <taxon>asterids</taxon>
        <taxon>campanulids</taxon>
        <taxon>Apiales</taxon>
        <taxon>Apiaceae</taxon>
        <taxon>Apioideae</taxon>
        <taxon>Scandiceae</taxon>
        <taxon>Torilidinae</taxon>
        <taxon>Torilis</taxon>
    </lineage>
</organism>
<reference evidence="1" key="2">
    <citation type="submission" date="2019-06" db="EMBL/GenBank/DDBJ databases">
        <authorList>
            <person name="Wang Q."/>
            <person name="Yao X."/>
        </authorList>
    </citation>
    <scope>NUCLEOTIDE SEQUENCE</scope>
</reference>
<keyword evidence="1" id="KW-0934">Plastid</keyword>
<accession>A0A650DRC5</accession>
<gene>
    <name evidence="1" type="primary">ndhA</name>
</gene>
<protein>
    <submittedName>
        <fullName evidence="1">NADH-plastoquinone oxidoreductase subunit 1</fullName>
    </submittedName>
</protein>
<reference evidence="1" key="1">
    <citation type="journal article" date="2019" name="Mitochondrial DNA Part B Resour">
        <title>The complete chloroplast genome of Torilis scabra (Apiaceae).</title>
        <authorList>
            <person name="Yao X.-Y."/>
            <person name="Chen Z.-X."/>
            <person name="Wang Q.-Z."/>
        </authorList>
    </citation>
    <scope>NUCLEOTIDE SEQUENCE</scope>
</reference>
<sequence length="360" mass="41695">MLGFFMKTIYKQNSDKRPSTLSTDRERTKSGYIPIPITGIKIAIETNSSRGPESKTYEFGALNSLYPYNIWRNIDNEYIGVNIIPIAITKVIPSFDIKRYFWLVMIPKKTINSATKPLIPGNAREAIEKLLNIVNIFGIGIAIPPISSRYTRRILSELVPAKKKSAAPINPRETICKMAPLSPVSFIEPIPISIKPCIINLYSMWHFIYIFFNIIKFRYSKLKWKGYLDTRRIDKLSEKFYSTSAVADERGLKYFDFLCLCKHDYTSHSRTCLFEFFIFMNKNYEQNLCIYMINTYLFNKFDWLIRVDFLLRYIDETIASPIAASAAAIAITKIEKIDPFNSRLSKKSENVTKFILTAFK</sequence>